<dbReference type="EMBL" id="JACHXX010000011">
    <property type="protein sequence ID" value="MBB3165616.1"/>
    <property type="molecule type" value="Genomic_DNA"/>
</dbReference>
<dbReference type="GeneID" id="67487707"/>
<gene>
    <name evidence="5" type="ORF">EV131_11432</name>
    <name evidence="3" type="ORF">FHS25_006126</name>
    <name evidence="4" type="ORF">HFO74_26065</name>
</gene>
<name>A0A1S9GBZ3_9HYPH</name>
<organism evidence="5 6">
    <name type="scientific">Rhizobium laguerreae</name>
    <dbReference type="NCBI Taxonomy" id="1076926"/>
    <lineage>
        <taxon>Bacteria</taxon>
        <taxon>Pseudomonadati</taxon>
        <taxon>Pseudomonadota</taxon>
        <taxon>Alphaproteobacteria</taxon>
        <taxon>Hyphomicrobiales</taxon>
        <taxon>Rhizobiaceae</taxon>
        <taxon>Rhizobium/Agrobacterium group</taxon>
        <taxon>Rhizobium</taxon>
    </lineage>
</organism>
<feature type="domain" description="Antitoxin Xre/MbcA/ParS-like toxin-binding" evidence="1">
    <location>
        <begin position="86"/>
        <end position="134"/>
    </location>
</feature>
<protein>
    <submittedName>
        <fullName evidence="4">DUF2384 domain-containing protein</fullName>
    </submittedName>
    <submittedName>
        <fullName evidence="3">Uncharacterized protein (DUF2384 family)</fullName>
    </submittedName>
    <submittedName>
        <fullName evidence="5">Uncharacterized protein DUF2384</fullName>
    </submittedName>
</protein>
<dbReference type="RefSeq" id="WP_077979939.1">
    <property type="nucleotide sequence ID" value="NZ_JAAXQQ010000009.1"/>
</dbReference>
<evidence type="ECO:0000313" key="5">
    <source>
        <dbReference type="EMBL" id="TCU18525.1"/>
    </source>
</evidence>
<dbReference type="Pfam" id="PF20432">
    <property type="entry name" value="Xre-like-HTH"/>
    <property type="match status" value="1"/>
</dbReference>
<evidence type="ECO:0000313" key="6">
    <source>
        <dbReference type="Proteomes" id="UP000295021"/>
    </source>
</evidence>
<proteinExistence type="predicted"/>
<dbReference type="EMBL" id="SMBI01000014">
    <property type="protein sequence ID" value="TCU18525.1"/>
    <property type="molecule type" value="Genomic_DNA"/>
</dbReference>
<comment type="caution">
    <text evidence="5">The sequence shown here is derived from an EMBL/GenBank/DDBJ whole genome shotgun (WGS) entry which is preliminary data.</text>
</comment>
<sequence length="137" mass="15356">MRLQPVASTPFNRTSAEITDLEAGALARTTVNLFNAWKLTEAQACTLLGGLSARTWARWKEGKVGRVDRDLKMRMAHLMGIHKGVRHLFKDPSRGYEWIKAPNTAFGGKSALDVMLQGELSDLAVMREWLDAERSAW</sequence>
<dbReference type="Proteomes" id="UP000758022">
    <property type="component" value="Unassembled WGS sequence"/>
</dbReference>
<feature type="domain" description="Antitoxin Xre-like helix-turn-helix" evidence="2">
    <location>
        <begin position="18"/>
        <end position="79"/>
    </location>
</feature>
<dbReference type="Proteomes" id="UP000542811">
    <property type="component" value="Unassembled WGS sequence"/>
</dbReference>
<evidence type="ECO:0000313" key="7">
    <source>
        <dbReference type="Proteomes" id="UP000542811"/>
    </source>
</evidence>
<dbReference type="InterPro" id="IPR046847">
    <property type="entry name" value="Xre-like_HTH"/>
</dbReference>
<keyword evidence="7" id="KW-1185">Reference proteome</keyword>
<evidence type="ECO:0000259" key="1">
    <source>
        <dbReference type="Pfam" id="PF09722"/>
    </source>
</evidence>
<dbReference type="InterPro" id="IPR024467">
    <property type="entry name" value="Xre/MbcA/ParS-like_toxin-bd"/>
</dbReference>
<dbReference type="Pfam" id="PF09722">
    <property type="entry name" value="Xre_MbcA_ParS_C"/>
    <property type="match status" value="1"/>
</dbReference>
<reference evidence="4" key="2">
    <citation type="submission" date="2020-04" db="EMBL/GenBank/DDBJ databases">
        <title>Global-level population genomics supports evidence of horizontal gene transfer on evolution of Rhizobia in Lentils.</title>
        <authorList>
            <person name="Gai Y."/>
            <person name="Cook D."/>
            <person name="Riely B."/>
        </authorList>
    </citation>
    <scope>NUCLEOTIDE SEQUENCE</scope>
    <source>
        <strain evidence="4">TLR9</strain>
    </source>
</reference>
<dbReference type="EMBL" id="JAAXQQ010000009">
    <property type="protein sequence ID" value="MBY3066841.1"/>
    <property type="molecule type" value="Genomic_DNA"/>
</dbReference>
<accession>A0A1S9GBZ3</accession>
<reference evidence="3 7" key="3">
    <citation type="submission" date="2020-08" db="EMBL/GenBank/DDBJ databases">
        <title>Genomic Encyclopedia of Type Strains, Phase III (KMG-III): the genomes of soil and plant-associated and newly described type strains.</title>
        <authorList>
            <person name="Whitman W."/>
        </authorList>
    </citation>
    <scope>NUCLEOTIDE SEQUENCE [LARGE SCALE GENOMIC DNA]</scope>
    <source>
        <strain evidence="3 7">CECT 8280</strain>
    </source>
</reference>
<dbReference type="GO" id="GO:0003677">
    <property type="term" value="F:DNA binding"/>
    <property type="evidence" value="ECO:0007669"/>
    <property type="project" value="InterPro"/>
</dbReference>
<dbReference type="Proteomes" id="UP000295021">
    <property type="component" value="Unassembled WGS sequence"/>
</dbReference>
<reference evidence="5 6" key="1">
    <citation type="submission" date="2019-03" db="EMBL/GenBank/DDBJ databases">
        <title>Genomic Encyclopedia of Type Strains, Phase IV (KMG-V): Genome sequencing to study the core and pangenomes of soil and plant-associated prokaryotes.</title>
        <authorList>
            <person name="Whitman W."/>
        </authorList>
    </citation>
    <scope>NUCLEOTIDE SEQUENCE [LARGE SCALE GENOMIC DNA]</scope>
    <source>
        <strain evidence="5 6">FB403</strain>
    </source>
</reference>
<evidence type="ECO:0000259" key="2">
    <source>
        <dbReference type="Pfam" id="PF20432"/>
    </source>
</evidence>
<dbReference type="AlphaFoldDB" id="A0A1S9GBZ3"/>
<evidence type="ECO:0000313" key="3">
    <source>
        <dbReference type="EMBL" id="MBB3165616.1"/>
    </source>
</evidence>
<evidence type="ECO:0000313" key="4">
    <source>
        <dbReference type="EMBL" id="MBY3066841.1"/>
    </source>
</evidence>